<feature type="transmembrane region" description="Helical" evidence="9">
    <location>
        <begin position="28"/>
        <end position="52"/>
    </location>
</feature>
<dbReference type="Gene3D" id="3.40.50.300">
    <property type="entry name" value="P-loop containing nucleotide triphosphate hydrolases"/>
    <property type="match status" value="1"/>
</dbReference>
<dbReference type="GO" id="GO:0140359">
    <property type="term" value="F:ABC-type transporter activity"/>
    <property type="evidence" value="ECO:0007669"/>
    <property type="project" value="InterPro"/>
</dbReference>
<keyword evidence="2" id="KW-0813">Transport</keyword>
<keyword evidence="5" id="KW-0547">Nucleotide-binding</keyword>
<accession>A0A0U1L1K9</accession>
<evidence type="ECO:0000259" key="10">
    <source>
        <dbReference type="PROSITE" id="PS50893"/>
    </source>
</evidence>
<evidence type="ECO:0000256" key="6">
    <source>
        <dbReference type="ARBA" id="ARBA00022840"/>
    </source>
</evidence>
<evidence type="ECO:0000256" key="8">
    <source>
        <dbReference type="ARBA" id="ARBA00023136"/>
    </source>
</evidence>
<evidence type="ECO:0000256" key="7">
    <source>
        <dbReference type="ARBA" id="ARBA00022989"/>
    </source>
</evidence>
<evidence type="ECO:0000256" key="1">
    <source>
        <dbReference type="ARBA" id="ARBA00004651"/>
    </source>
</evidence>
<dbReference type="InterPro" id="IPR036640">
    <property type="entry name" value="ABC1_TM_sf"/>
</dbReference>
<name>A0A0U1L1K9_9FIRM</name>
<dbReference type="Proteomes" id="UP000049855">
    <property type="component" value="Unassembled WGS sequence"/>
</dbReference>
<evidence type="ECO:0000256" key="5">
    <source>
        <dbReference type="ARBA" id="ARBA00022741"/>
    </source>
</evidence>
<keyword evidence="7 9" id="KW-1133">Transmembrane helix</keyword>
<protein>
    <submittedName>
        <fullName evidence="12">HlyB/MsbA family ABC transporter</fullName>
    </submittedName>
</protein>
<feature type="domain" description="ABC transmembrane type-1" evidence="11">
    <location>
        <begin position="25"/>
        <end position="307"/>
    </location>
</feature>
<dbReference type="GO" id="GO:0005524">
    <property type="term" value="F:ATP binding"/>
    <property type="evidence" value="ECO:0007669"/>
    <property type="project" value="UniProtKB-KW"/>
</dbReference>
<feature type="transmembrane region" description="Helical" evidence="9">
    <location>
        <begin position="135"/>
        <end position="156"/>
    </location>
</feature>
<evidence type="ECO:0000256" key="3">
    <source>
        <dbReference type="ARBA" id="ARBA00022475"/>
    </source>
</evidence>
<reference evidence="13" key="1">
    <citation type="submission" date="2015-03" db="EMBL/GenBank/DDBJ databases">
        <authorList>
            <person name="Nijsse Bart"/>
        </authorList>
    </citation>
    <scope>NUCLEOTIDE SEQUENCE [LARGE SCALE GENOMIC DNA]</scope>
</reference>
<sequence length="580" mass="63463">MLESLRLTGIIKLLPYLRPYRVRMAMSICCGALEHLLFIAGTALGAYLVGLAAFGGRADDIGRFLPVLATMAILWVAMYFGDLWAAHDVAFQILKDFRKKLYQAVERSAPAQLLNMRSGELASALMADTELLEWFFAHTAGVFIVAVLVSAITLSLLALIHWALPLVIIPWILLLFSVPLWLRRQADQQGTESRGKLADIASETVDGVQGLREIITYNYEDGFLRRLQLLSENLDRSLLAYGKRLGLEGAVLNVFSTAAMLSVLGTAAYLIVDGQLAFYWLPVAIVIAANVFNPVLQIAAMVRNLGLVTAAAGRVFTVLETKETVVDSKTDGSCRISTADVQFFNVAFHYGGDSANTLNDVNFSVKAGELAALVGQSGAGKTTCLNLLQRFWDVCKGQITIGGVDLRDIPLKKLRNLVSVVPQDVYLFNTSILDNIKLGKPDASMEEVEAAARAANIHDFIMSLPDGYETNAGERGLNMSGGQKQRMGIARAFLKNAPILIMDEALSSLDAETERLLQESIANLRQGKTTIIVAHRLSTFREADKLVVLHDGKVEETGPHDLLVNQEGYYQKFILAQLVS</sequence>
<keyword evidence="4 9" id="KW-0812">Transmembrane</keyword>
<keyword evidence="3" id="KW-1003">Cell membrane</keyword>
<dbReference type="InterPro" id="IPR003439">
    <property type="entry name" value="ABC_transporter-like_ATP-bd"/>
</dbReference>
<dbReference type="Gene3D" id="1.20.1560.10">
    <property type="entry name" value="ABC transporter type 1, transmembrane domain"/>
    <property type="match status" value="1"/>
</dbReference>
<evidence type="ECO:0000313" key="12">
    <source>
        <dbReference type="EMBL" id="CQR73570.1"/>
    </source>
</evidence>
<dbReference type="AlphaFoldDB" id="A0A0U1L1K9"/>
<evidence type="ECO:0000259" key="11">
    <source>
        <dbReference type="PROSITE" id="PS50929"/>
    </source>
</evidence>
<dbReference type="GO" id="GO:0016887">
    <property type="term" value="F:ATP hydrolysis activity"/>
    <property type="evidence" value="ECO:0007669"/>
    <property type="project" value="InterPro"/>
</dbReference>
<evidence type="ECO:0000256" key="4">
    <source>
        <dbReference type="ARBA" id="ARBA00022692"/>
    </source>
</evidence>
<evidence type="ECO:0000256" key="2">
    <source>
        <dbReference type="ARBA" id="ARBA00022448"/>
    </source>
</evidence>
<evidence type="ECO:0000313" key="13">
    <source>
        <dbReference type="Proteomes" id="UP000049855"/>
    </source>
</evidence>
<dbReference type="InterPro" id="IPR039421">
    <property type="entry name" value="Type_1_exporter"/>
</dbReference>
<dbReference type="SUPFAM" id="SSF90123">
    <property type="entry name" value="ABC transporter transmembrane region"/>
    <property type="match status" value="1"/>
</dbReference>
<feature type="transmembrane region" description="Helical" evidence="9">
    <location>
        <begin position="250"/>
        <end position="271"/>
    </location>
</feature>
<dbReference type="InterPro" id="IPR011527">
    <property type="entry name" value="ABC1_TM_dom"/>
</dbReference>
<evidence type="ECO:0000256" key="9">
    <source>
        <dbReference type="SAM" id="Phobius"/>
    </source>
</evidence>
<dbReference type="GO" id="GO:0005886">
    <property type="term" value="C:plasma membrane"/>
    <property type="evidence" value="ECO:0007669"/>
    <property type="project" value="UniProtKB-SubCell"/>
</dbReference>
<dbReference type="Pfam" id="PF00005">
    <property type="entry name" value="ABC_tran"/>
    <property type="match status" value="1"/>
</dbReference>
<dbReference type="InterPro" id="IPR027417">
    <property type="entry name" value="P-loop_NTPase"/>
</dbReference>
<dbReference type="PROSITE" id="PS50893">
    <property type="entry name" value="ABC_TRANSPORTER_2"/>
    <property type="match status" value="1"/>
</dbReference>
<feature type="transmembrane region" description="Helical" evidence="9">
    <location>
        <begin position="277"/>
        <end position="296"/>
    </location>
</feature>
<keyword evidence="13" id="KW-1185">Reference proteome</keyword>
<gene>
    <name evidence="12" type="ORF">SpAn4DRAFT_0032</name>
</gene>
<dbReference type="PROSITE" id="PS50929">
    <property type="entry name" value="ABC_TM1F"/>
    <property type="match status" value="1"/>
</dbReference>
<dbReference type="SMART" id="SM00382">
    <property type="entry name" value="AAA"/>
    <property type="match status" value="1"/>
</dbReference>
<keyword evidence="8 9" id="KW-0472">Membrane</keyword>
<proteinExistence type="predicted"/>
<dbReference type="FunFam" id="3.40.50.300:FF:000221">
    <property type="entry name" value="Multidrug ABC transporter ATP-binding protein"/>
    <property type="match status" value="1"/>
</dbReference>
<feature type="domain" description="ABC transporter" evidence="10">
    <location>
        <begin position="341"/>
        <end position="576"/>
    </location>
</feature>
<comment type="subcellular location">
    <subcellularLocation>
        <location evidence="1">Cell membrane</location>
        <topology evidence="1">Multi-pass membrane protein</topology>
    </subcellularLocation>
</comment>
<keyword evidence="6" id="KW-0067">ATP-binding</keyword>
<dbReference type="PANTHER" id="PTHR24221:SF654">
    <property type="entry name" value="ATP-BINDING CASSETTE SUB-FAMILY B MEMBER 6"/>
    <property type="match status" value="1"/>
</dbReference>
<dbReference type="InterPro" id="IPR017871">
    <property type="entry name" value="ABC_transporter-like_CS"/>
</dbReference>
<dbReference type="RefSeq" id="WP_021170847.1">
    <property type="nucleotide sequence ID" value="NZ_CTRP01000014.1"/>
</dbReference>
<dbReference type="PANTHER" id="PTHR24221">
    <property type="entry name" value="ATP-BINDING CASSETTE SUB-FAMILY B"/>
    <property type="match status" value="1"/>
</dbReference>
<dbReference type="EMBL" id="CTRP01000014">
    <property type="protein sequence ID" value="CQR73570.1"/>
    <property type="molecule type" value="Genomic_DNA"/>
</dbReference>
<dbReference type="InterPro" id="IPR003593">
    <property type="entry name" value="AAA+_ATPase"/>
</dbReference>
<dbReference type="Pfam" id="PF00664">
    <property type="entry name" value="ABC_membrane"/>
    <property type="match status" value="1"/>
</dbReference>
<feature type="transmembrane region" description="Helical" evidence="9">
    <location>
        <begin position="162"/>
        <end position="182"/>
    </location>
</feature>
<organism evidence="12 13">
    <name type="scientific">Sporomusa ovata</name>
    <dbReference type="NCBI Taxonomy" id="2378"/>
    <lineage>
        <taxon>Bacteria</taxon>
        <taxon>Bacillati</taxon>
        <taxon>Bacillota</taxon>
        <taxon>Negativicutes</taxon>
        <taxon>Selenomonadales</taxon>
        <taxon>Sporomusaceae</taxon>
        <taxon>Sporomusa</taxon>
    </lineage>
</organism>
<dbReference type="PROSITE" id="PS00211">
    <property type="entry name" value="ABC_TRANSPORTER_1"/>
    <property type="match status" value="1"/>
</dbReference>
<dbReference type="SUPFAM" id="SSF52540">
    <property type="entry name" value="P-loop containing nucleoside triphosphate hydrolases"/>
    <property type="match status" value="1"/>
</dbReference>
<feature type="transmembrane region" description="Helical" evidence="9">
    <location>
        <begin position="64"/>
        <end position="85"/>
    </location>
</feature>